<evidence type="ECO:0000256" key="6">
    <source>
        <dbReference type="ARBA" id="ARBA00022475"/>
    </source>
</evidence>
<keyword evidence="11 19" id="KW-1133">Transmembrane helix</keyword>
<keyword evidence="15" id="KW-0464">Manganese</keyword>
<evidence type="ECO:0000256" key="5">
    <source>
        <dbReference type="ARBA" id="ARBA00015623"/>
    </source>
</evidence>
<evidence type="ECO:0000256" key="4">
    <source>
        <dbReference type="ARBA" id="ARBA00013195"/>
    </source>
</evidence>
<dbReference type="GO" id="GO:0050520">
    <property type="term" value="F:phosphatidylcholine synthase activity"/>
    <property type="evidence" value="ECO:0007669"/>
    <property type="project" value="UniProtKB-EC"/>
</dbReference>
<evidence type="ECO:0000256" key="14">
    <source>
        <dbReference type="ARBA" id="ARBA00023209"/>
    </source>
</evidence>
<dbReference type="EC" id="2.7.8.24" evidence="4"/>
<comment type="cofactor">
    <cofactor evidence="2">
        <name>Mn(2+)</name>
        <dbReference type="ChEBI" id="CHEBI:29035"/>
    </cofactor>
</comment>
<keyword evidence="6" id="KW-1003">Cell membrane</keyword>
<keyword evidence="8" id="KW-0997">Cell inner membrane</keyword>
<sequence>MGENVAAASGGEPSGTTTGDGGHSRALRLAGAAVHLYTASGTVLALLIVLAAFDGDAVTALWLGLAALVIDGTDGMLARRMRVKETIPWFDGARLDDIVDYLTYAFAPVVLLWTTGSLPGGALGWVVAALPLLASSYQFCRVDAKPDDHTFLGFPSYWNVVAFYAVVLDLGPATIAAVLVICSVLVFVPVRYLYPSRTPALQGLSLALTAVWLATYAVLLLQVPDPHPVVVVLSLAYLVYYVAVSGWLTARAAHRRRRDDRAAGLAPVG</sequence>
<evidence type="ECO:0000256" key="17">
    <source>
        <dbReference type="ARBA" id="ARBA00033321"/>
    </source>
</evidence>
<keyword evidence="13 19" id="KW-0472">Membrane</keyword>
<reference evidence="20 21" key="1">
    <citation type="submission" date="2017-09" db="EMBL/GenBank/DDBJ databases">
        <authorList>
            <person name="Ehlers B."/>
            <person name="Leendertz F.H."/>
        </authorList>
    </citation>
    <scope>NUCLEOTIDE SEQUENCE [LARGE SCALE GENOMIC DNA]</scope>
    <source>
        <strain evidence="20 21">DSM 46844</strain>
    </source>
</reference>
<evidence type="ECO:0000256" key="2">
    <source>
        <dbReference type="ARBA" id="ARBA00001936"/>
    </source>
</evidence>
<dbReference type="GO" id="GO:0008654">
    <property type="term" value="P:phospholipid biosynthetic process"/>
    <property type="evidence" value="ECO:0007669"/>
    <property type="project" value="UniProtKB-KW"/>
</dbReference>
<evidence type="ECO:0000256" key="3">
    <source>
        <dbReference type="ARBA" id="ARBA00004429"/>
    </source>
</evidence>
<comment type="subcellular location">
    <subcellularLocation>
        <location evidence="3">Cell inner membrane</location>
        <topology evidence="3">Multi-pass membrane protein</topology>
    </subcellularLocation>
</comment>
<dbReference type="AlphaFoldDB" id="A0A285EJA6"/>
<keyword evidence="10 19" id="KW-0812">Transmembrane</keyword>
<keyword evidence="14" id="KW-0594">Phospholipid biosynthesis</keyword>
<proteinExistence type="predicted"/>
<keyword evidence="21" id="KW-1185">Reference proteome</keyword>
<evidence type="ECO:0000256" key="16">
    <source>
        <dbReference type="ARBA" id="ARBA00023264"/>
    </source>
</evidence>
<dbReference type="OrthoDB" id="350520at2"/>
<dbReference type="GO" id="GO:0005886">
    <property type="term" value="C:plasma membrane"/>
    <property type="evidence" value="ECO:0007669"/>
    <property type="project" value="UniProtKB-SubCell"/>
</dbReference>
<evidence type="ECO:0000256" key="13">
    <source>
        <dbReference type="ARBA" id="ARBA00023136"/>
    </source>
</evidence>
<feature type="transmembrane region" description="Helical" evidence="19">
    <location>
        <begin position="206"/>
        <end position="223"/>
    </location>
</feature>
<dbReference type="InterPro" id="IPR026027">
    <property type="entry name" value="PcS"/>
</dbReference>
<evidence type="ECO:0000256" key="15">
    <source>
        <dbReference type="ARBA" id="ARBA00023211"/>
    </source>
</evidence>
<feature type="transmembrane region" description="Helical" evidence="19">
    <location>
        <begin position="173"/>
        <end position="194"/>
    </location>
</feature>
<evidence type="ECO:0000256" key="1">
    <source>
        <dbReference type="ARBA" id="ARBA00000958"/>
    </source>
</evidence>
<evidence type="ECO:0000313" key="21">
    <source>
        <dbReference type="Proteomes" id="UP000219514"/>
    </source>
</evidence>
<keyword evidence="16" id="KW-1208">Phospholipid metabolism</keyword>
<evidence type="ECO:0000256" key="10">
    <source>
        <dbReference type="ARBA" id="ARBA00022692"/>
    </source>
</evidence>
<evidence type="ECO:0000256" key="11">
    <source>
        <dbReference type="ARBA" id="ARBA00022989"/>
    </source>
</evidence>
<feature type="transmembrane region" description="Helical" evidence="19">
    <location>
        <begin position="34"/>
        <end position="53"/>
    </location>
</feature>
<evidence type="ECO:0000256" key="19">
    <source>
        <dbReference type="SAM" id="Phobius"/>
    </source>
</evidence>
<evidence type="ECO:0000256" key="18">
    <source>
        <dbReference type="SAM" id="MobiDB-lite"/>
    </source>
</evidence>
<dbReference type="RefSeq" id="WP_097208859.1">
    <property type="nucleotide sequence ID" value="NZ_JACHXB010000005.1"/>
</dbReference>
<dbReference type="EMBL" id="OBDO01000013">
    <property type="protein sequence ID" value="SNX98943.1"/>
    <property type="molecule type" value="Genomic_DNA"/>
</dbReference>
<evidence type="ECO:0000256" key="7">
    <source>
        <dbReference type="ARBA" id="ARBA00022516"/>
    </source>
</evidence>
<accession>A0A285EJA6</accession>
<keyword evidence="12" id="KW-0443">Lipid metabolism</keyword>
<dbReference type="Proteomes" id="UP000219514">
    <property type="component" value="Unassembled WGS sequence"/>
</dbReference>
<feature type="region of interest" description="Disordered" evidence="18">
    <location>
        <begin position="1"/>
        <end position="22"/>
    </location>
</feature>
<gene>
    <name evidence="20" type="ORF">SAMN06893097_11335</name>
</gene>
<dbReference type="Gene3D" id="1.20.120.1760">
    <property type="match status" value="1"/>
</dbReference>
<dbReference type="InterPro" id="IPR043130">
    <property type="entry name" value="CDP-OH_PTrfase_TM_dom"/>
</dbReference>
<evidence type="ECO:0000256" key="8">
    <source>
        <dbReference type="ARBA" id="ARBA00022519"/>
    </source>
</evidence>
<comment type="catalytic activity">
    <reaction evidence="1">
        <text>a CDP-1,2-diacyl-sn-glycerol + choline = a 1,2-diacyl-sn-glycero-3-phosphocholine + CMP + H(+)</text>
        <dbReference type="Rhea" id="RHEA:14597"/>
        <dbReference type="ChEBI" id="CHEBI:15354"/>
        <dbReference type="ChEBI" id="CHEBI:15378"/>
        <dbReference type="ChEBI" id="CHEBI:57643"/>
        <dbReference type="ChEBI" id="CHEBI:58332"/>
        <dbReference type="ChEBI" id="CHEBI:60377"/>
        <dbReference type="EC" id="2.7.8.24"/>
    </reaction>
</comment>
<evidence type="ECO:0000313" key="20">
    <source>
        <dbReference type="EMBL" id="SNX98943.1"/>
    </source>
</evidence>
<feature type="transmembrane region" description="Helical" evidence="19">
    <location>
        <begin position="151"/>
        <end position="167"/>
    </location>
</feature>
<keyword evidence="9" id="KW-0808">Transferase</keyword>
<organism evidence="20 21">
    <name type="scientific">Geodermatophilus sabuli</name>
    <dbReference type="NCBI Taxonomy" id="1564158"/>
    <lineage>
        <taxon>Bacteria</taxon>
        <taxon>Bacillati</taxon>
        <taxon>Actinomycetota</taxon>
        <taxon>Actinomycetes</taxon>
        <taxon>Geodermatophilales</taxon>
        <taxon>Geodermatophilaceae</taxon>
        <taxon>Geodermatophilus</taxon>
    </lineage>
</organism>
<feature type="transmembrane region" description="Helical" evidence="19">
    <location>
        <begin position="229"/>
        <end position="248"/>
    </location>
</feature>
<dbReference type="PIRSF" id="PIRSF000851">
    <property type="entry name" value="PcS"/>
    <property type="match status" value="1"/>
</dbReference>
<evidence type="ECO:0000256" key="12">
    <source>
        <dbReference type="ARBA" id="ARBA00023098"/>
    </source>
</evidence>
<keyword evidence="7" id="KW-0444">Lipid biosynthesis</keyword>
<protein>
    <recommendedName>
        <fullName evidence="5">Phosphatidylcholine synthase</fullName>
        <ecNumber evidence="4">2.7.8.24</ecNumber>
    </recommendedName>
    <alternativeName>
        <fullName evidence="17">CDP-diglyceride-choline O-phosphatidyltransferase</fullName>
    </alternativeName>
</protein>
<name>A0A285EJA6_9ACTN</name>
<evidence type="ECO:0000256" key="9">
    <source>
        <dbReference type="ARBA" id="ARBA00022679"/>
    </source>
</evidence>